<reference evidence="1 2" key="1">
    <citation type="submission" date="2019-04" db="EMBL/GenBank/DDBJ databases">
        <title>Friends and foes A comparative genomics study of 23 Aspergillus species from section Flavi.</title>
        <authorList>
            <consortium name="DOE Joint Genome Institute"/>
            <person name="Kjaerbolling I."/>
            <person name="Vesth T."/>
            <person name="Frisvad J.C."/>
            <person name="Nybo J.L."/>
            <person name="Theobald S."/>
            <person name="Kildgaard S."/>
            <person name="Isbrandt T."/>
            <person name="Kuo A."/>
            <person name="Sato A."/>
            <person name="Lyhne E.K."/>
            <person name="Kogle M.E."/>
            <person name="Wiebenga A."/>
            <person name="Kun R.S."/>
            <person name="Lubbers R.J."/>
            <person name="Makela M.R."/>
            <person name="Barry K."/>
            <person name="Chovatia M."/>
            <person name="Clum A."/>
            <person name="Daum C."/>
            <person name="Haridas S."/>
            <person name="He G."/>
            <person name="LaButti K."/>
            <person name="Lipzen A."/>
            <person name="Mondo S."/>
            <person name="Riley R."/>
            <person name="Salamov A."/>
            <person name="Simmons B.A."/>
            <person name="Magnuson J.K."/>
            <person name="Henrissat B."/>
            <person name="Mortensen U.H."/>
            <person name="Larsen T.O."/>
            <person name="Devries R.P."/>
            <person name="Grigoriev I.V."/>
            <person name="Machida M."/>
            <person name="Baker S.E."/>
            <person name="Andersen M.R."/>
        </authorList>
    </citation>
    <scope>NUCLEOTIDE SEQUENCE [LARGE SCALE GENOMIC DNA]</scope>
    <source>
        <strain evidence="1 2">CBS 151.66</strain>
    </source>
</reference>
<accession>A0A5N5XI33</accession>
<dbReference type="Proteomes" id="UP000326565">
    <property type="component" value="Unassembled WGS sequence"/>
</dbReference>
<protein>
    <submittedName>
        <fullName evidence="1">Uncharacterized protein</fullName>
    </submittedName>
</protein>
<dbReference type="EMBL" id="ML732152">
    <property type="protein sequence ID" value="KAB8079142.1"/>
    <property type="molecule type" value="Genomic_DNA"/>
</dbReference>
<keyword evidence="2" id="KW-1185">Reference proteome</keyword>
<name>A0A5N5XI33_9EURO</name>
<evidence type="ECO:0000313" key="1">
    <source>
        <dbReference type="EMBL" id="KAB8079142.1"/>
    </source>
</evidence>
<proteinExistence type="predicted"/>
<gene>
    <name evidence="1" type="ORF">BDV29DRAFT_152009</name>
</gene>
<evidence type="ECO:0000313" key="2">
    <source>
        <dbReference type="Proteomes" id="UP000326565"/>
    </source>
</evidence>
<organism evidence="1 2">
    <name type="scientific">Aspergillus leporis</name>
    <dbReference type="NCBI Taxonomy" id="41062"/>
    <lineage>
        <taxon>Eukaryota</taxon>
        <taxon>Fungi</taxon>
        <taxon>Dikarya</taxon>
        <taxon>Ascomycota</taxon>
        <taxon>Pezizomycotina</taxon>
        <taxon>Eurotiomycetes</taxon>
        <taxon>Eurotiomycetidae</taxon>
        <taxon>Eurotiales</taxon>
        <taxon>Aspergillaceae</taxon>
        <taxon>Aspergillus</taxon>
        <taxon>Aspergillus subgen. Circumdati</taxon>
    </lineage>
</organism>
<dbReference type="OrthoDB" id="6132182at2759"/>
<dbReference type="AlphaFoldDB" id="A0A5N5XI33"/>
<sequence length="82" mass="9075">MSWATVTMAHDAEERAIITASMNAIGQAMSAWTQLLQHPADEAPNFRRFHLESGNCLGATGLRFYEGSTDYAFVYCSESLIN</sequence>